<proteinExistence type="predicted"/>
<sequence>MDDKEVLVLNPKKDAKFWLIFWSLCLTLFLSALEYASGALLGWAKCFEYLLQMAVPNALPVIINDLQGQEFAWIGTAYGLASTVFLPMSGNMAEIFGRRISVIIAILIFALGSALCGAAQSMGWLIAGRTVQGLGGGGIVALSSIVVSDMVPLEERGTYNGLIGLTWTMGVAFGPLIGGALAQHGHWRWLFYLNLPVCGVALICVILFMRLPIPVGSLEHKIKKIDWMQVNDSYMDAHIGTLILACSGTSMVIALTWGGVHYPWSSARVVVPLVLGLLGVISFFLFETLVASSPTIPLELLSNQTTVSGYLQVFINSLVVSAWIYYVPVFYQACKNASPIRSSIDMFGACMVIGPFVVLGGASVTVLKRYRPQLWIGWILCTVGVGAFSTSGVNTILATPIGLSAINAPGTGLIYGNLTAVTYFPVLSPLPVSENAHALALFAFLRSFAQIWGIAIGGAILTNQLKTNLPKAFLAQFPEGTDIIYSIIPQIKALPQPLQDEVRQAFAESLRPVWYTLTGIFGLGFLASLFMKDVPMHNYVDEKWAIQPSSETEDAT</sequence>
<protein>
    <submittedName>
        <fullName evidence="1">Mfs1.2</fullName>
    </submittedName>
</protein>
<dbReference type="Proteomes" id="UP001163835">
    <property type="component" value="Unassembled WGS sequence"/>
</dbReference>
<accession>A0ACC1THC7</accession>
<name>A0ACC1THC7_9AGAR</name>
<organism evidence="1 2">
    <name type="scientific">Lentinula aff. lateritia</name>
    <dbReference type="NCBI Taxonomy" id="2804960"/>
    <lineage>
        <taxon>Eukaryota</taxon>
        <taxon>Fungi</taxon>
        <taxon>Dikarya</taxon>
        <taxon>Basidiomycota</taxon>
        <taxon>Agaricomycotina</taxon>
        <taxon>Agaricomycetes</taxon>
        <taxon>Agaricomycetidae</taxon>
        <taxon>Agaricales</taxon>
        <taxon>Marasmiineae</taxon>
        <taxon>Omphalotaceae</taxon>
        <taxon>Lentinula</taxon>
    </lineage>
</organism>
<dbReference type="EMBL" id="MU796336">
    <property type="protein sequence ID" value="KAJ3804077.1"/>
    <property type="molecule type" value="Genomic_DNA"/>
</dbReference>
<reference evidence="1" key="1">
    <citation type="submission" date="2022-09" db="EMBL/GenBank/DDBJ databases">
        <title>A Global Phylogenomic Analysis of the Shiitake Genus Lentinula.</title>
        <authorList>
            <consortium name="DOE Joint Genome Institute"/>
            <person name="Sierra-Patev S."/>
            <person name="Min B."/>
            <person name="Naranjo-Ortiz M."/>
            <person name="Looney B."/>
            <person name="Konkel Z."/>
            <person name="Slot J.C."/>
            <person name="Sakamoto Y."/>
            <person name="Steenwyk J.L."/>
            <person name="Rokas A."/>
            <person name="Carro J."/>
            <person name="Camarero S."/>
            <person name="Ferreira P."/>
            <person name="Molpeceres G."/>
            <person name="Ruiz-Duenas F.J."/>
            <person name="Serrano A."/>
            <person name="Henrissat B."/>
            <person name="Drula E."/>
            <person name="Hughes K.W."/>
            <person name="Mata J.L."/>
            <person name="Ishikawa N.K."/>
            <person name="Vargas-Isla R."/>
            <person name="Ushijima S."/>
            <person name="Smith C.A."/>
            <person name="Ahrendt S."/>
            <person name="Andreopoulos W."/>
            <person name="He G."/>
            <person name="Labutti K."/>
            <person name="Lipzen A."/>
            <person name="Ng V."/>
            <person name="Riley R."/>
            <person name="Sandor L."/>
            <person name="Barry K."/>
            <person name="Martinez A.T."/>
            <person name="Xiao Y."/>
            <person name="Gibbons J.G."/>
            <person name="Terashima K."/>
            <person name="Grigoriev I.V."/>
            <person name="Hibbett D.S."/>
        </authorList>
    </citation>
    <scope>NUCLEOTIDE SEQUENCE</scope>
    <source>
        <strain evidence="1">TMI1499</strain>
    </source>
</reference>
<keyword evidence="2" id="KW-1185">Reference proteome</keyword>
<comment type="caution">
    <text evidence="1">The sequence shown here is derived from an EMBL/GenBank/DDBJ whole genome shotgun (WGS) entry which is preliminary data.</text>
</comment>
<evidence type="ECO:0000313" key="2">
    <source>
        <dbReference type="Proteomes" id="UP001163835"/>
    </source>
</evidence>
<gene>
    <name evidence="1" type="ORF">F5876DRAFT_53805</name>
</gene>
<evidence type="ECO:0000313" key="1">
    <source>
        <dbReference type="EMBL" id="KAJ3804077.1"/>
    </source>
</evidence>